<feature type="chain" id="PRO_5030658146" evidence="5">
    <location>
        <begin position="17"/>
        <end position="363"/>
    </location>
</feature>
<sequence>MRLLISLLLIGLIACAEQPKGFTFKLRGDFINVDTATVNVLSPEDEVLLSTRMKDGKFVLQGTLPGPGYYAIDMGNQRKVKVMLDAPDMYWPSDYNMVDARYVKNSPGTKSMLDILGVVRETYEIPTRALYDEYYEKVGSRNLSPEQEAELEKLAGQKFIERGETILAYVKEHANDLYMPVFIEDQLSEYDYDWGKRGYDLLSPEIQASQPGRLLKEKLDNLSHTVVGATFPTFAVQDAKGNMVDLKFGDGKVYVIDFWASWCGPCRAMMQQLKELYKTYAGQSVDFISISLDYTEKAWLPAHEEEQIPWGSYWLKENFKSMIAEQLGIEAIPFIVVVDQKGRIAGKNLRDQKLIDKVNELLK</sequence>
<evidence type="ECO:0000313" key="7">
    <source>
        <dbReference type="EMBL" id="MBB4027760.1"/>
    </source>
</evidence>
<dbReference type="GO" id="GO:0016853">
    <property type="term" value="F:isomerase activity"/>
    <property type="evidence" value="ECO:0007669"/>
    <property type="project" value="UniProtKB-KW"/>
</dbReference>
<dbReference type="Proteomes" id="UP000546007">
    <property type="component" value="Unassembled WGS sequence"/>
</dbReference>
<dbReference type="Pfam" id="PF13905">
    <property type="entry name" value="Thioredoxin_8"/>
    <property type="match status" value="1"/>
</dbReference>
<evidence type="ECO:0000256" key="1">
    <source>
        <dbReference type="ARBA" id="ARBA00004196"/>
    </source>
</evidence>
<protein>
    <submittedName>
        <fullName evidence="7">Thiol-disulfide isomerase/thioredoxin</fullName>
    </submittedName>
</protein>
<name>A0A7W6HZE1_9BACT</name>
<dbReference type="PANTHER" id="PTHR42852">
    <property type="entry name" value="THIOL:DISULFIDE INTERCHANGE PROTEIN DSBE"/>
    <property type="match status" value="1"/>
</dbReference>
<dbReference type="RefSeq" id="WP_167513933.1">
    <property type="nucleotide sequence ID" value="NZ_BHZJ02000005.1"/>
</dbReference>
<dbReference type="EMBL" id="JACIES010000012">
    <property type="protein sequence ID" value="MBB4027760.1"/>
    <property type="molecule type" value="Genomic_DNA"/>
</dbReference>
<gene>
    <name evidence="7" type="ORF">GGR14_003574</name>
</gene>
<dbReference type="PROSITE" id="PS51352">
    <property type="entry name" value="THIOREDOXIN_2"/>
    <property type="match status" value="1"/>
</dbReference>
<dbReference type="InterPro" id="IPR036249">
    <property type="entry name" value="Thioredoxin-like_sf"/>
</dbReference>
<keyword evidence="8" id="KW-1185">Reference proteome</keyword>
<feature type="domain" description="Thioredoxin" evidence="6">
    <location>
        <begin position="225"/>
        <end position="363"/>
    </location>
</feature>
<keyword evidence="2" id="KW-0201">Cytochrome c-type biogenesis</keyword>
<keyword evidence="4" id="KW-0676">Redox-active center</keyword>
<keyword evidence="7" id="KW-0413">Isomerase</keyword>
<dbReference type="AlphaFoldDB" id="A0A7W6HZE1"/>
<evidence type="ECO:0000256" key="4">
    <source>
        <dbReference type="ARBA" id="ARBA00023284"/>
    </source>
</evidence>
<feature type="signal peptide" evidence="5">
    <location>
        <begin position="1"/>
        <end position="16"/>
    </location>
</feature>
<keyword evidence="5" id="KW-0732">Signal</keyword>
<dbReference type="InterPro" id="IPR012336">
    <property type="entry name" value="Thioredoxin-like_fold"/>
</dbReference>
<evidence type="ECO:0000313" key="8">
    <source>
        <dbReference type="Proteomes" id="UP000546007"/>
    </source>
</evidence>
<dbReference type="PROSITE" id="PS51257">
    <property type="entry name" value="PROKAR_LIPOPROTEIN"/>
    <property type="match status" value="1"/>
</dbReference>
<dbReference type="SUPFAM" id="SSF52833">
    <property type="entry name" value="Thioredoxin-like"/>
    <property type="match status" value="1"/>
</dbReference>
<organism evidence="7 8">
    <name type="scientific">Butyricimonas faecihominis</name>
    <dbReference type="NCBI Taxonomy" id="1472416"/>
    <lineage>
        <taxon>Bacteria</taxon>
        <taxon>Pseudomonadati</taxon>
        <taxon>Bacteroidota</taxon>
        <taxon>Bacteroidia</taxon>
        <taxon>Bacteroidales</taxon>
        <taxon>Odoribacteraceae</taxon>
        <taxon>Butyricimonas</taxon>
    </lineage>
</organism>
<proteinExistence type="predicted"/>
<evidence type="ECO:0000256" key="5">
    <source>
        <dbReference type="SAM" id="SignalP"/>
    </source>
</evidence>
<dbReference type="PANTHER" id="PTHR42852:SF6">
    <property type="entry name" value="THIOL:DISULFIDE INTERCHANGE PROTEIN DSBE"/>
    <property type="match status" value="1"/>
</dbReference>
<dbReference type="Gene3D" id="3.40.30.10">
    <property type="entry name" value="Glutaredoxin"/>
    <property type="match status" value="1"/>
</dbReference>
<accession>A0A7W6HZE1</accession>
<dbReference type="CDD" id="cd02966">
    <property type="entry name" value="TlpA_like_family"/>
    <property type="match status" value="1"/>
</dbReference>
<dbReference type="GO" id="GO:0030313">
    <property type="term" value="C:cell envelope"/>
    <property type="evidence" value="ECO:0007669"/>
    <property type="project" value="UniProtKB-SubCell"/>
</dbReference>
<dbReference type="InterPro" id="IPR050553">
    <property type="entry name" value="Thioredoxin_ResA/DsbE_sf"/>
</dbReference>
<evidence type="ECO:0000256" key="2">
    <source>
        <dbReference type="ARBA" id="ARBA00022748"/>
    </source>
</evidence>
<comment type="caution">
    <text evidence="7">The sequence shown here is derived from an EMBL/GenBank/DDBJ whole genome shotgun (WGS) entry which is preliminary data.</text>
</comment>
<reference evidence="7 8" key="1">
    <citation type="submission" date="2020-08" db="EMBL/GenBank/DDBJ databases">
        <title>Genomic Encyclopedia of Type Strains, Phase IV (KMG-IV): sequencing the most valuable type-strain genomes for metagenomic binning, comparative biology and taxonomic classification.</title>
        <authorList>
            <person name="Goeker M."/>
        </authorList>
    </citation>
    <scope>NUCLEOTIDE SEQUENCE [LARGE SCALE GENOMIC DNA]</scope>
    <source>
        <strain evidence="7 8">DSM 105721</strain>
    </source>
</reference>
<keyword evidence="3" id="KW-1015">Disulfide bond</keyword>
<evidence type="ECO:0000256" key="3">
    <source>
        <dbReference type="ARBA" id="ARBA00023157"/>
    </source>
</evidence>
<dbReference type="InterPro" id="IPR013766">
    <property type="entry name" value="Thioredoxin_domain"/>
</dbReference>
<dbReference type="InterPro" id="IPR017937">
    <property type="entry name" value="Thioredoxin_CS"/>
</dbReference>
<dbReference type="PROSITE" id="PS00194">
    <property type="entry name" value="THIOREDOXIN_1"/>
    <property type="match status" value="1"/>
</dbReference>
<comment type="subcellular location">
    <subcellularLocation>
        <location evidence="1">Cell envelope</location>
    </subcellularLocation>
</comment>
<evidence type="ECO:0000259" key="6">
    <source>
        <dbReference type="PROSITE" id="PS51352"/>
    </source>
</evidence>
<dbReference type="GO" id="GO:0017004">
    <property type="term" value="P:cytochrome complex assembly"/>
    <property type="evidence" value="ECO:0007669"/>
    <property type="project" value="UniProtKB-KW"/>
</dbReference>